<evidence type="ECO:0000256" key="11">
    <source>
        <dbReference type="ARBA" id="ARBA00023303"/>
    </source>
</evidence>
<proteinExistence type="predicted"/>
<dbReference type="HOGENOM" id="CLU_020945_1_1_1"/>
<evidence type="ECO:0000256" key="8">
    <source>
        <dbReference type="ARBA" id="ARBA00023065"/>
    </source>
</evidence>
<reference evidence="16" key="3">
    <citation type="submission" date="2025-08" db="UniProtKB">
        <authorList>
            <consortium name="Ensembl"/>
        </authorList>
    </citation>
    <scope>IDENTIFICATION</scope>
</reference>
<feature type="transmembrane region" description="Helical" evidence="13">
    <location>
        <begin position="404"/>
        <end position="426"/>
    </location>
</feature>
<evidence type="ECO:0000256" key="3">
    <source>
        <dbReference type="ARBA" id="ARBA00022448"/>
    </source>
</evidence>
<keyword evidence="6" id="KW-0967">Endosome</keyword>
<feature type="domain" description="Mucolipin extracytosolic" evidence="15">
    <location>
        <begin position="63"/>
        <end position="262"/>
    </location>
</feature>
<dbReference type="FunCoup" id="F6PR01">
    <property type="interactions" value="200"/>
</dbReference>
<evidence type="ECO:0000256" key="2">
    <source>
        <dbReference type="ARBA" id="ARBA00004651"/>
    </source>
</evidence>
<dbReference type="Gene3D" id="1.10.287.70">
    <property type="match status" value="1"/>
</dbReference>
<evidence type="ECO:0000313" key="17">
    <source>
        <dbReference type="Proteomes" id="UP000008144"/>
    </source>
</evidence>
<keyword evidence="10" id="KW-1015">Disulfide bond</keyword>
<dbReference type="GO" id="GO:0005765">
    <property type="term" value="C:lysosomal membrane"/>
    <property type="evidence" value="ECO:0000318"/>
    <property type="project" value="GO_Central"/>
</dbReference>
<evidence type="ECO:0000256" key="1">
    <source>
        <dbReference type="ARBA" id="ARBA00004337"/>
    </source>
</evidence>
<evidence type="ECO:0000256" key="13">
    <source>
        <dbReference type="SAM" id="Phobius"/>
    </source>
</evidence>
<dbReference type="GO" id="GO:0072345">
    <property type="term" value="F:NAADP-sensitive calcium-release channel activity"/>
    <property type="evidence" value="ECO:0000318"/>
    <property type="project" value="GO_Central"/>
</dbReference>
<reference evidence="16" key="4">
    <citation type="submission" date="2025-09" db="UniProtKB">
        <authorList>
            <consortium name="Ensembl"/>
        </authorList>
    </citation>
    <scope>IDENTIFICATION</scope>
</reference>
<keyword evidence="5 13" id="KW-0812">Transmembrane</keyword>
<dbReference type="GO" id="GO:0005886">
    <property type="term" value="C:plasma membrane"/>
    <property type="evidence" value="ECO:0000318"/>
    <property type="project" value="GO_Central"/>
</dbReference>
<evidence type="ECO:0000313" key="16">
    <source>
        <dbReference type="Ensembl" id="ENSCINP00000013096.3"/>
    </source>
</evidence>
<dbReference type="STRING" id="7719.ENSCINP00000013096"/>
<keyword evidence="7 13" id="KW-1133">Transmembrane helix</keyword>
<evidence type="ECO:0000259" key="15">
    <source>
        <dbReference type="Pfam" id="PF21381"/>
    </source>
</evidence>
<dbReference type="PANTHER" id="PTHR12127">
    <property type="entry name" value="MUCOLIPIN"/>
    <property type="match status" value="1"/>
</dbReference>
<keyword evidence="3" id="KW-0813">Transport</keyword>
<feature type="transmembrane region" description="Helical" evidence="13">
    <location>
        <begin position="367"/>
        <end position="384"/>
    </location>
</feature>
<feature type="transmembrane region" description="Helical" evidence="13">
    <location>
        <begin position="36"/>
        <end position="56"/>
    </location>
</feature>
<reference evidence="16" key="2">
    <citation type="journal article" date="2008" name="Genome Biol.">
        <title>Improved genome assembly and evidence-based global gene model set for the chordate Ciona intestinalis: new insight into intron and operon populations.</title>
        <authorList>
            <person name="Satou Y."/>
            <person name="Mineta K."/>
            <person name="Ogasawara M."/>
            <person name="Sasakura Y."/>
            <person name="Shoguchi E."/>
            <person name="Ueno K."/>
            <person name="Yamada L."/>
            <person name="Matsumoto J."/>
            <person name="Wasserscheid J."/>
            <person name="Dewar K."/>
            <person name="Wiley G.B."/>
            <person name="Macmil S.L."/>
            <person name="Roe B.A."/>
            <person name="Zeller R.W."/>
            <person name="Hastings K.E."/>
            <person name="Lemaire P."/>
            <person name="Lindquist E."/>
            <person name="Endo T."/>
            <person name="Hotta K."/>
            <person name="Inaba K."/>
        </authorList>
    </citation>
    <scope>NUCLEOTIDE SEQUENCE [LARGE SCALE GENOMIC DNA]</scope>
    <source>
        <strain evidence="16">wild type</strain>
    </source>
</reference>
<organism evidence="16 17">
    <name type="scientific">Ciona intestinalis</name>
    <name type="common">Transparent sea squirt</name>
    <name type="synonym">Ascidia intestinalis</name>
    <dbReference type="NCBI Taxonomy" id="7719"/>
    <lineage>
        <taxon>Eukaryota</taxon>
        <taxon>Metazoa</taxon>
        <taxon>Chordata</taxon>
        <taxon>Tunicata</taxon>
        <taxon>Ascidiacea</taxon>
        <taxon>Phlebobranchia</taxon>
        <taxon>Cionidae</taxon>
        <taxon>Ciona</taxon>
    </lineage>
</organism>
<dbReference type="AlphaFoldDB" id="F6PR01"/>
<feature type="transmembrane region" description="Helical" evidence="13">
    <location>
        <begin position="274"/>
        <end position="298"/>
    </location>
</feature>
<dbReference type="Pfam" id="PF08016">
    <property type="entry name" value="PKD_channel"/>
    <property type="match status" value="1"/>
</dbReference>
<dbReference type="InterPro" id="IPR013122">
    <property type="entry name" value="PKD1_2_channel"/>
</dbReference>
<keyword evidence="17" id="KW-1185">Reference proteome</keyword>
<dbReference type="PANTHER" id="PTHR12127:SF7">
    <property type="entry name" value="SD02261P"/>
    <property type="match status" value="1"/>
</dbReference>
<evidence type="ECO:0000256" key="6">
    <source>
        <dbReference type="ARBA" id="ARBA00022753"/>
    </source>
</evidence>
<keyword evidence="4" id="KW-1003">Cell membrane</keyword>
<keyword evidence="8" id="KW-0406">Ion transport</keyword>
<dbReference type="FunFam" id="1.10.287.70:FF:000033">
    <property type="entry name" value="Mucolipin 1"/>
    <property type="match status" value="1"/>
</dbReference>
<feature type="transmembrane region" description="Helical" evidence="13">
    <location>
        <begin position="319"/>
        <end position="347"/>
    </location>
</feature>
<feature type="transmembrane region" description="Helical" evidence="13">
    <location>
        <begin position="472"/>
        <end position="494"/>
    </location>
</feature>
<dbReference type="GO" id="GO:0010008">
    <property type="term" value="C:endosome membrane"/>
    <property type="evidence" value="ECO:0007669"/>
    <property type="project" value="UniProtKB-SubCell"/>
</dbReference>
<evidence type="ECO:0000256" key="7">
    <source>
        <dbReference type="ARBA" id="ARBA00022989"/>
    </source>
</evidence>
<dbReference type="InParanoid" id="F6PR01"/>
<keyword evidence="11" id="KW-0407">Ion channel</keyword>
<keyword evidence="9 13" id="KW-0472">Membrane</keyword>
<accession>F6PR01</accession>
<dbReference type="Proteomes" id="UP000008144">
    <property type="component" value="Chromosome 8"/>
</dbReference>
<protein>
    <submittedName>
        <fullName evidence="16">Uncharacterized protein</fullName>
    </submittedName>
</protein>
<evidence type="ECO:0000256" key="9">
    <source>
        <dbReference type="ARBA" id="ARBA00023136"/>
    </source>
</evidence>
<evidence type="ECO:0000259" key="14">
    <source>
        <dbReference type="Pfam" id="PF08016"/>
    </source>
</evidence>
<evidence type="ECO:0000256" key="4">
    <source>
        <dbReference type="ARBA" id="ARBA00022475"/>
    </source>
</evidence>
<comment type="subcellular location">
    <subcellularLocation>
        <location evidence="2">Cell membrane</location>
        <topology evidence="2">Multi-pass membrane protein</topology>
    </subcellularLocation>
    <subcellularLocation>
        <location evidence="1">Endosome membrane</location>
        <topology evidence="1">Multi-pass membrane protein</topology>
    </subcellularLocation>
</comment>
<dbReference type="GeneTree" id="ENSGT00950000183036"/>
<dbReference type="EMBL" id="EAAA01002671">
    <property type="status" value="NOT_ANNOTATED_CDS"/>
    <property type="molecule type" value="Genomic_DNA"/>
</dbReference>
<evidence type="ECO:0000256" key="10">
    <source>
        <dbReference type="ARBA" id="ARBA00023157"/>
    </source>
</evidence>
<reference evidence="17" key="1">
    <citation type="journal article" date="2002" name="Science">
        <title>The draft genome of Ciona intestinalis: insights into chordate and vertebrate origins.</title>
        <authorList>
            <person name="Dehal P."/>
            <person name="Satou Y."/>
            <person name="Campbell R.K."/>
            <person name="Chapman J."/>
            <person name="Degnan B."/>
            <person name="De Tomaso A."/>
            <person name="Davidson B."/>
            <person name="Di Gregorio A."/>
            <person name="Gelpke M."/>
            <person name="Goodstein D.M."/>
            <person name="Harafuji N."/>
            <person name="Hastings K.E."/>
            <person name="Ho I."/>
            <person name="Hotta K."/>
            <person name="Huang W."/>
            <person name="Kawashima T."/>
            <person name="Lemaire P."/>
            <person name="Martinez D."/>
            <person name="Meinertzhagen I.A."/>
            <person name="Necula S."/>
            <person name="Nonaka M."/>
            <person name="Putnam N."/>
            <person name="Rash S."/>
            <person name="Saiga H."/>
            <person name="Satake M."/>
            <person name="Terry A."/>
            <person name="Yamada L."/>
            <person name="Wang H.G."/>
            <person name="Awazu S."/>
            <person name="Azumi K."/>
            <person name="Boore J."/>
            <person name="Branno M."/>
            <person name="Chin-Bow S."/>
            <person name="DeSantis R."/>
            <person name="Doyle S."/>
            <person name="Francino P."/>
            <person name="Keys D.N."/>
            <person name="Haga S."/>
            <person name="Hayashi H."/>
            <person name="Hino K."/>
            <person name="Imai K.S."/>
            <person name="Inaba K."/>
            <person name="Kano S."/>
            <person name="Kobayashi K."/>
            <person name="Kobayashi M."/>
            <person name="Lee B.I."/>
            <person name="Makabe K.W."/>
            <person name="Manohar C."/>
            <person name="Matassi G."/>
            <person name="Medina M."/>
            <person name="Mochizuki Y."/>
            <person name="Mount S."/>
            <person name="Morishita T."/>
            <person name="Miura S."/>
            <person name="Nakayama A."/>
            <person name="Nishizaka S."/>
            <person name="Nomoto H."/>
            <person name="Ohta F."/>
            <person name="Oishi K."/>
            <person name="Rigoutsos I."/>
            <person name="Sano M."/>
            <person name="Sasaki A."/>
            <person name="Sasakura Y."/>
            <person name="Shoguchi E."/>
            <person name="Shin-i T."/>
            <person name="Spagnuolo A."/>
            <person name="Stainier D."/>
            <person name="Suzuki M.M."/>
            <person name="Tassy O."/>
            <person name="Takatori N."/>
            <person name="Tokuoka M."/>
            <person name="Yagi K."/>
            <person name="Yoshizaki F."/>
            <person name="Wada S."/>
            <person name="Zhang C."/>
            <person name="Hyatt P.D."/>
            <person name="Larimer F."/>
            <person name="Detter C."/>
            <person name="Doggett N."/>
            <person name="Glavina T."/>
            <person name="Hawkins T."/>
            <person name="Richardson P."/>
            <person name="Lucas S."/>
            <person name="Kohara Y."/>
            <person name="Levine M."/>
            <person name="Satoh N."/>
            <person name="Rokhsar D.S."/>
        </authorList>
    </citation>
    <scope>NUCLEOTIDE SEQUENCE [LARGE SCALE GENOMIC DNA]</scope>
</reference>
<dbReference type="Pfam" id="PF21381">
    <property type="entry name" value="MCLN_ECD"/>
    <property type="match status" value="1"/>
</dbReference>
<comment type="catalytic activity">
    <reaction evidence="12">
        <text>Ca(2+)(in) = Ca(2+)(out)</text>
        <dbReference type="Rhea" id="RHEA:29671"/>
        <dbReference type="ChEBI" id="CHEBI:29108"/>
    </reaction>
</comment>
<dbReference type="OMA" id="VISDCIG"/>
<evidence type="ECO:0000256" key="12">
    <source>
        <dbReference type="ARBA" id="ARBA00036634"/>
    </source>
</evidence>
<dbReference type="InterPro" id="IPR049134">
    <property type="entry name" value="MCLN_ECD"/>
</dbReference>
<name>F6PR01_CIOIN</name>
<sequence>MASTSGSRTHERLRKELKYFFMNPCQKYKYRKRKPFKLTIQIFKITFVTIQLIIFGQHNQDRVAFMDDNLEVFRHNLMNNVSRLYEKNEVYSKVNYLRQQYVKLKNSSVGIYGYLQMGPTINCPMAKPTSNRSNNPHKVSSKHDTSPPPVYMCVDQYTDYQIENETFQFNPKSRNNKWNKNELTVDFNQSVPLCNGSSYSIDFHGLINLDLKFGVRTIWLKNPASYYQADCYNVSISVNFNNQRHNGIIIEAISSQFGLTPCHSATPAKIFDSFLLFLDCFIIVTCCASMILCTRSVWRAQRLRKSFERYYKKHHEKRLSWWTKLEFVNGWYLLIIISDILTITGSIIKMALQMQWYGTVNYDSCSLFLGVGCLCVWVGVLRYVGYFHQYNILVLTLKNAMPHVLRFMVCASLLYLGYMFCGWVVLGPYHHKFRNPVVTSEALFSLINGDDMYMTFEEMAKTSNLAWVFSQVYLYTFIALFIYVVLSLFIAVIMETYETIQEWQKEGFPPQSEIQKFISEGLEEDIEFNYNSDTYCCCCLYRNNDPDCLARQHSLVVK</sequence>
<feature type="domain" description="Polycystin cation channel PKD1/PKD2" evidence="14">
    <location>
        <begin position="370"/>
        <end position="500"/>
    </location>
</feature>
<dbReference type="InterPro" id="IPR039031">
    <property type="entry name" value="Mucolipin"/>
</dbReference>
<evidence type="ECO:0000256" key="5">
    <source>
        <dbReference type="ARBA" id="ARBA00022692"/>
    </source>
</evidence>
<dbReference type="Ensembl" id="ENSCINT00000013096.3">
    <property type="protein sequence ID" value="ENSCINP00000013096.3"/>
    <property type="gene ID" value="ENSCING00000006356.3"/>
</dbReference>